<dbReference type="Gene3D" id="1.20.1740.10">
    <property type="entry name" value="Amino acid/polyamine transporter I"/>
    <property type="match status" value="1"/>
</dbReference>
<feature type="transmembrane region" description="Helical" evidence="1">
    <location>
        <begin position="196"/>
        <end position="218"/>
    </location>
</feature>
<dbReference type="PIRSF" id="PIRSF006060">
    <property type="entry name" value="AA_transporter"/>
    <property type="match status" value="1"/>
</dbReference>
<sequence length="430" mass="46731">MFRKLSDKLNPREESLPSYLIYAQSLSSIAPLGSASAYLTYALYDSYASTFLASIVGSLIYFLWVLIGYRYSKIIGTTGGIYDFAKSAKGQMVGSLAGWFYWISYAIYLPSATTYLVGIVLPSEFQLPIFYLSLIEISIPIALTLLLLTGAKPPLFYTFISTILEITLLIILGIKVLSITGISGSPFQLSVNPTNFISGSLAVGFTLAGGGASFFLGYEAKGRGKTVGKSYAIAYWIAAVAIIFASYFEIAFAGFSNQGVSSLLSITDYPGFYISQKLMGYDFSLIFFILTINSLIGSVTAAYVALSRLTFTMLNRNMILSILVIAVFFLTINLIAGTTGNYFEVYDLTTASSLISLYVSHVIVSAVYPFFAKKNYRSGLLDILLGISASFLMGYGVYSSVNMIGVYTLIAGVIMAIIHQTLLKKMNSKG</sequence>
<feature type="transmembrane region" description="Helical" evidence="1">
    <location>
        <begin position="348"/>
        <end position="368"/>
    </location>
</feature>
<feature type="transmembrane region" description="Helical" evidence="1">
    <location>
        <begin position="285"/>
        <end position="306"/>
    </location>
</feature>
<dbReference type="AlphaFoldDB" id="A0A031LHZ5"/>
<evidence type="ECO:0000313" key="3">
    <source>
        <dbReference type="Proteomes" id="UP000024332"/>
    </source>
</evidence>
<keyword evidence="1" id="KW-0472">Membrane</keyword>
<feature type="transmembrane region" description="Helical" evidence="1">
    <location>
        <begin position="404"/>
        <end position="423"/>
    </location>
</feature>
<dbReference type="EMBL" id="JFZT01000061">
    <property type="protein sequence ID" value="EZQ01777.1"/>
    <property type="molecule type" value="Genomic_DNA"/>
</dbReference>
<feature type="transmembrane region" description="Helical" evidence="1">
    <location>
        <begin position="47"/>
        <end position="69"/>
    </location>
</feature>
<dbReference type="OrthoDB" id="34736at2157"/>
<evidence type="ECO:0000256" key="1">
    <source>
        <dbReference type="SAM" id="Phobius"/>
    </source>
</evidence>
<keyword evidence="1" id="KW-0812">Transmembrane</keyword>
<feature type="transmembrane region" description="Helical" evidence="1">
    <location>
        <begin position="129"/>
        <end position="148"/>
    </location>
</feature>
<dbReference type="STRING" id="1160895.CM19_11920"/>
<comment type="caution">
    <text evidence="2">The sequence shown here is derived from an EMBL/GenBank/DDBJ whole genome shotgun (WGS) entry which is preliminary data.</text>
</comment>
<feature type="transmembrane region" description="Helical" evidence="1">
    <location>
        <begin position="20"/>
        <end position="41"/>
    </location>
</feature>
<feature type="transmembrane region" description="Helical" evidence="1">
    <location>
        <begin position="155"/>
        <end position="176"/>
    </location>
</feature>
<reference evidence="2 3" key="1">
    <citation type="submission" date="2014-03" db="EMBL/GenBank/DDBJ databases">
        <title>Draft genome sequence of the novel thermoacidophilic archaea Acidianus copahuensis ALE1 strain, isolated from Copahue volcanic area in Neuquen Argentina.</title>
        <authorList>
            <person name="Urbieta M.S."/>
            <person name="Rascovan N."/>
            <person name="Castro C."/>
            <person name="Revale S."/>
            <person name="Giaveno M.A."/>
            <person name="Vazquez M.P."/>
            <person name="Donati E.R."/>
        </authorList>
    </citation>
    <scope>NUCLEOTIDE SEQUENCE [LARGE SCALE GENOMIC DNA]</scope>
    <source>
        <strain evidence="2 3">ALE1</strain>
    </source>
</reference>
<feature type="transmembrane region" description="Helical" evidence="1">
    <location>
        <begin position="318"/>
        <end position="336"/>
    </location>
</feature>
<keyword evidence="3" id="KW-1185">Reference proteome</keyword>
<gene>
    <name evidence="2" type="ORF">CM19_11920</name>
</gene>
<dbReference type="RefSeq" id="WP_048100562.1">
    <property type="nucleotide sequence ID" value="NZ_JFZT01000061.1"/>
</dbReference>
<protein>
    <submittedName>
        <fullName evidence="2">Amino acid permease</fullName>
    </submittedName>
</protein>
<keyword evidence="1" id="KW-1133">Transmembrane helix</keyword>
<feature type="transmembrane region" description="Helical" evidence="1">
    <location>
        <begin position="380"/>
        <end position="398"/>
    </location>
</feature>
<organism evidence="2 3">
    <name type="scientific">Candidatus Acidianus copahuensis</name>
    <dbReference type="NCBI Taxonomy" id="1160895"/>
    <lineage>
        <taxon>Archaea</taxon>
        <taxon>Thermoproteota</taxon>
        <taxon>Thermoprotei</taxon>
        <taxon>Sulfolobales</taxon>
        <taxon>Sulfolobaceae</taxon>
        <taxon>Acidianus</taxon>
    </lineage>
</organism>
<evidence type="ECO:0000313" key="2">
    <source>
        <dbReference type="EMBL" id="EZQ01777.1"/>
    </source>
</evidence>
<dbReference type="Proteomes" id="UP000024332">
    <property type="component" value="Unassembled WGS sequence"/>
</dbReference>
<proteinExistence type="predicted"/>
<name>A0A031LHZ5_9CREN</name>
<accession>A0A031LHZ5</accession>
<feature type="transmembrane region" description="Helical" evidence="1">
    <location>
        <begin position="230"/>
        <end position="255"/>
    </location>
</feature>